<evidence type="ECO:0000313" key="2">
    <source>
        <dbReference type="Proteomes" id="UP000028931"/>
    </source>
</evidence>
<sequence length="265" mass="29298">MNLKHYIRTAIAGLGVFVGAQSLAEGLPVPVDGKVVDERPAQVQERVYPLGGLRKISNQLRVEGKIESRGEVSSVTYELPRERSANEAFTAAREALQKDGGYPLFWCQARDCGENSLWANEVFKNRQLSGSDEQQAFILLRRSAEQSNTLIALYSITRGNKRAYLHVEQFVAEAPLGELLPTPATVLRELRDTGKLDYPDLVGEPLPAWVTLLGRSLNLDSTLRVSLSGAEAEAWREQLSKAGVRTARLELGDAKTDGFHVELIR</sequence>
<evidence type="ECO:0000313" key="1">
    <source>
        <dbReference type="EMBL" id="AIL62734.1"/>
    </source>
</evidence>
<dbReference type="KEGG" id="palk:PSAKL28_35820"/>
<dbReference type="Proteomes" id="UP000028931">
    <property type="component" value="Chromosome"/>
</dbReference>
<name>A0A077FF76_9PSED</name>
<reference evidence="1 2" key="1">
    <citation type="submission" date="2014-07" db="EMBL/GenBank/DDBJ databases">
        <authorList>
            <person name="Lee K."/>
            <person name="Lim J.Y."/>
            <person name="Hwang I."/>
        </authorList>
    </citation>
    <scope>NUCLEOTIDE SEQUENCE [LARGE SCALE GENOMIC DNA]</scope>
    <source>
        <strain evidence="1 2">KL28</strain>
    </source>
</reference>
<gene>
    <name evidence="1" type="ORF">PSAKL28_35820</name>
</gene>
<dbReference type="OrthoDB" id="5741786at2"/>
<protein>
    <recommendedName>
        <fullName evidence="3">DUF4892 domain-containing protein</fullName>
    </recommendedName>
</protein>
<evidence type="ECO:0008006" key="3">
    <source>
        <dbReference type="Google" id="ProtNLM"/>
    </source>
</evidence>
<dbReference type="AlphaFoldDB" id="A0A077FF76"/>
<dbReference type="InterPro" id="IPR032608">
    <property type="entry name" value="DUF4892"/>
</dbReference>
<dbReference type="eggNOG" id="COG2885">
    <property type="taxonomic scope" value="Bacteria"/>
</dbReference>
<dbReference type="HOGENOM" id="CLU_080669_0_0_6"/>
<accession>A0A077FF76</accession>
<proteinExistence type="predicted"/>
<dbReference type="EMBL" id="CP009048">
    <property type="protein sequence ID" value="AIL62734.1"/>
    <property type="molecule type" value="Genomic_DNA"/>
</dbReference>
<dbReference type="RefSeq" id="WP_038613066.1">
    <property type="nucleotide sequence ID" value="NZ_CP009048.1"/>
</dbReference>
<organism evidence="1 2">
    <name type="scientific">Pseudomonas alkylphenolica</name>
    <dbReference type="NCBI Taxonomy" id="237609"/>
    <lineage>
        <taxon>Bacteria</taxon>
        <taxon>Pseudomonadati</taxon>
        <taxon>Pseudomonadota</taxon>
        <taxon>Gammaproteobacteria</taxon>
        <taxon>Pseudomonadales</taxon>
        <taxon>Pseudomonadaceae</taxon>
        <taxon>Pseudomonas</taxon>
    </lineage>
</organism>
<dbReference type="Pfam" id="PF16234">
    <property type="entry name" value="DUF4892"/>
    <property type="match status" value="1"/>
</dbReference>